<dbReference type="PROSITE" id="PS50949">
    <property type="entry name" value="HTH_GNTR"/>
    <property type="match status" value="1"/>
</dbReference>
<dbReference type="InterPro" id="IPR011711">
    <property type="entry name" value="GntR_C"/>
</dbReference>
<reference evidence="6 7" key="2">
    <citation type="submission" date="2017-08" db="EMBL/GenBank/DDBJ databases">
        <title>WGS of novel Burkholderia cepaca complex species.</title>
        <authorList>
            <person name="Lipuma J."/>
            <person name="Spilker T."/>
        </authorList>
    </citation>
    <scope>NUCLEOTIDE SEQUENCE [LARGE SCALE GENOMIC DNA]</scope>
    <source>
        <strain evidence="6 7">AU17325</strain>
    </source>
</reference>
<protein>
    <submittedName>
        <fullName evidence="6">GntR family transcriptional regulator</fullName>
    </submittedName>
</protein>
<dbReference type="Pfam" id="PF00392">
    <property type="entry name" value="GntR"/>
    <property type="match status" value="1"/>
</dbReference>
<reference evidence="7" key="1">
    <citation type="submission" date="2017-06" db="EMBL/GenBank/DDBJ databases">
        <authorList>
            <person name="LiPuma J."/>
            <person name="Spilker T."/>
        </authorList>
    </citation>
    <scope>NUCLEOTIDE SEQUENCE [LARGE SCALE GENOMIC DNA]</scope>
    <source>
        <strain evidence="7">AU17325</strain>
    </source>
</reference>
<feature type="region of interest" description="Disordered" evidence="4">
    <location>
        <begin position="1"/>
        <end position="22"/>
    </location>
</feature>
<dbReference type="AlphaFoldDB" id="A0A228IAX5"/>
<dbReference type="PANTHER" id="PTHR43537">
    <property type="entry name" value="TRANSCRIPTIONAL REGULATOR, GNTR FAMILY"/>
    <property type="match status" value="1"/>
</dbReference>
<evidence type="ECO:0000256" key="1">
    <source>
        <dbReference type="ARBA" id="ARBA00023015"/>
    </source>
</evidence>
<evidence type="ECO:0000256" key="4">
    <source>
        <dbReference type="SAM" id="MobiDB-lite"/>
    </source>
</evidence>
<dbReference type="GO" id="GO:0003677">
    <property type="term" value="F:DNA binding"/>
    <property type="evidence" value="ECO:0007669"/>
    <property type="project" value="UniProtKB-KW"/>
</dbReference>
<dbReference type="GO" id="GO:0003700">
    <property type="term" value="F:DNA-binding transcription factor activity"/>
    <property type="evidence" value="ECO:0007669"/>
    <property type="project" value="InterPro"/>
</dbReference>
<dbReference type="Proteomes" id="UP000214600">
    <property type="component" value="Unassembled WGS sequence"/>
</dbReference>
<accession>A0A228IAX5</accession>
<dbReference type="OrthoDB" id="8680240at2"/>
<dbReference type="SMART" id="SM00345">
    <property type="entry name" value="HTH_GNTR"/>
    <property type="match status" value="1"/>
</dbReference>
<dbReference type="GeneID" id="99663961"/>
<dbReference type="Pfam" id="PF07729">
    <property type="entry name" value="FCD"/>
    <property type="match status" value="1"/>
</dbReference>
<organism evidence="6 7">
    <name type="scientific">Burkholderia aenigmatica</name>
    <dbReference type="NCBI Taxonomy" id="2015348"/>
    <lineage>
        <taxon>Bacteria</taxon>
        <taxon>Pseudomonadati</taxon>
        <taxon>Pseudomonadota</taxon>
        <taxon>Betaproteobacteria</taxon>
        <taxon>Burkholderiales</taxon>
        <taxon>Burkholderiaceae</taxon>
        <taxon>Burkholderia</taxon>
        <taxon>Burkholderia cepacia complex</taxon>
    </lineage>
</organism>
<keyword evidence="1" id="KW-0805">Transcription regulation</keyword>
<feature type="domain" description="HTH gntR-type" evidence="5">
    <location>
        <begin position="19"/>
        <end position="86"/>
    </location>
</feature>
<dbReference type="InterPro" id="IPR036390">
    <property type="entry name" value="WH_DNA-bd_sf"/>
</dbReference>
<proteinExistence type="predicted"/>
<dbReference type="Gene3D" id="1.10.10.10">
    <property type="entry name" value="Winged helix-like DNA-binding domain superfamily/Winged helix DNA-binding domain"/>
    <property type="match status" value="1"/>
</dbReference>
<dbReference type="SUPFAM" id="SSF48008">
    <property type="entry name" value="GntR ligand-binding domain-like"/>
    <property type="match status" value="1"/>
</dbReference>
<gene>
    <name evidence="6" type="ORF">CFB84_27315</name>
</gene>
<dbReference type="RefSeq" id="WP_043191002.1">
    <property type="nucleotide sequence ID" value="NZ_CP184470.1"/>
</dbReference>
<evidence type="ECO:0000313" key="6">
    <source>
        <dbReference type="EMBL" id="OXI39598.1"/>
    </source>
</evidence>
<evidence type="ECO:0000256" key="3">
    <source>
        <dbReference type="ARBA" id="ARBA00023163"/>
    </source>
</evidence>
<evidence type="ECO:0000313" key="7">
    <source>
        <dbReference type="Proteomes" id="UP000214600"/>
    </source>
</evidence>
<sequence>MSRQKLQTAAPDAESGGSADRKNVMAETLRRRIVSMELAPGAVVDELALSEEFGLSRPPVRELMRQMAAEGYLELEPNRPARVSPMGYQSLRSFFLAAPLIYVATTQLAASHATAEEVERLKAIQAQFRTAIEENDLQARVLQNDAFHFEIGRIARNAYLMPSLRRVLIDHARLGKIFYRSPETSDMQQDLETAVRQHDEIIEAIAQRDAQRAGELVRSHMELSRRRMAEYVIPEGLDVPIQF</sequence>
<dbReference type="PANTHER" id="PTHR43537:SF53">
    <property type="entry name" value="HTH-TYPE TRANSCRIPTIONAL REPRESSOR NANR"/>
    <property type="match status" value="1"/>
</dbReference>
<dbReference type="SMART" id="SM00895">
    <property type="entry name" value="FCD"/>
    <property type="match status" value="1"/>
</dbReference>
<dbReference type="InterPro" id="IPR000524">
    <property type="entry name" value="Tscrpt_reg_HTH_GntR"/>
</dbReference>
<dbReference type="InterPro" id="IPR036388">
    <property type="entry name" value="WH-like_DNA-bd_sf"/>
</dbReference>
<dbReference type="InterPro" id="IPR008920">
    <property type="entry name" value="TF_FadR/GntR_C"/>
</dbReference>
<dbReference type="SUPFAM" id="SSF46785">
    <property type="entry name" value="Winged helix' DNA-binding domain"/>
    <property type="match status" value="1"/>
</dbReference>
<keyword evidence="3" id="KW-0804">Transcription</keyword>
<comment type="caution">
    <text evidence="6">The sequence shown here is derived from an EMBL/GenBank/DDBJ whole genome shotgun (WGS) entry which is preliminary data.</text>
</comment>
<dbReference type="Gene3D" id="1.20.120.530">
    <property type="entry name" value="GntR ligand-binding domain-like"/>
    <property type="match status" value="1"/>
</dbReference>
<name>A0A228IAX5_9BURK</name>
<keyword evidence="2" id="KW-0238">DNA-binding</keyword>
<evidence type="ECO:0000259" key="5">
    <source>
        <dbReference type="PROSITE" id="PS50949"/>
    </source>
</evidence>
<evidence type="ECO:0000256" key="2">
    <source>
        <dbReference type="ARBA" id="ARBA00023125"/>
    </source>
</evidence>
<dbReference type="EMBL" id="NKFA01000010">
    <property type="protein sequence ID" value="OXI39598.1"/>
    <property type="molecule type" value="Genomic_DNA"/>
</dbReference>